<dbReference type="InterPro" id="IPR055592">
    <property type="entry name" value="DUF7168"/>
</dbReference>
<protein>
    <submittedName>
        <fullName evidence="4">Uncharacterized protein</fullName>
    </submittedName>
</protein>
<evidence type="ECO:0000313" key="4">
    <source>
        <dbReference type="EMBL" id="PQO28116.1"/>
    </source>
</evidence>
<name>A0A2S8F7I6_9BACT</name>
<dbReference type="InterPro" id="IPR024498">
    <property type="entry name" value="DUF2786"/>
</dbReference>
<feature type="domain" description="DUF7168" evidence="3">
    <location>
        <begin position="65"/>
        <end position="195"/>
    </location>
</feature>
<gene>
    <name evidence="4" type="ORF">C5Y98_24730</name>
</gene>
<evidence type="ECO:0000313" key="5">
    <source>
        <dbReference type="Proteomes" id="UP000239388"/>
    </source>
</evidence>
<dbReference type="AlphaFoldDB" id="A0A2S8F7I6"/>
<evidence type="ECO:0000256" key="1">
    <source>
        <dbReference type="SAM" id="MobiDB-lite"/>
    </source>
</evidence>
<feature type="domain" description="DUF2786" evidence="2">
    <location>
        <begin position="5"/>
        <end position="45"/>
    </location>
</feature>
<reference evidence="4 5" key="1">
    <citation type="submission" date="2018-02" db="EMBL/GenBank/DDBJ databases">
        <title>Comparative genomes isolates from brazilian mangrove.</title>
        <authorList>
            <person name="Araujo J.E."/>
            <person name="Taketani R.G."/>
            <person name="Silva M.C.P."/>
            <person name="Loureco M.V."/>
            <person name="Andreote F.D."/>
        </authorList>
    </citation>
    <scope>NUCLEOTIDE SEQUENCE [LARGE SCALE GENOMIC DNA]</scope>
    <source>
        <strain evidence="4 5">NAP PRIS-MGV</strain>
    </source>
</reference>
<feature type="region of interest" description="Disordered" evidence="1">
    <location>
        <begin position="227"/>
        <end position="252"/>
    </location>
</feature>
<sequence>MDKDKAIDLIQKLLRRTEENGATKGEAETAAAEAQRLMTKFNLSMAEAKCMPGDFQEQTTAFTNTDRVAVHVSAVIQEFYFVRIIHRGPLIVLFGESHNVDVAGYVFQFLHREFSRLCSEETGRLFDTLLNFLLMGPDQVSTEIDQKLEPYCQGLAMGLASRLYKEQGTFTHRERTALVVVAQDLDKALRDKYPHTKEVYTIGKVNPTDPALKRGIRRGREIQIREGIAGRTDRPERLAIGEGDQGPTSAAG</sequence>
<accession>A0A2S8F7I6</accession>
<dbReference type="EMBL" id="PUIB01000025">
    <property type="protein sequence ID" value="PQO28116.1"/>
    <property type="molecule type" value="Genomic_DNA"/>
</dbReference>
<dbReference type="Pfam" id="PF23771">
    <property type="entry name" value="DUF7168"/>
    <property type="match status" value="1"/>
</dbReference>
<organism evidence="4 5">
    <name type="scientific">Blastopirellula marina</name>
    <dbReference type="NCBI Taxonomy" id="124"/>
    <lineage>
        <taxon>Bacteria</taxon>
        <taxon>Pseudomonadati</taxon>
        <taxon>Planctomycetota</taxon>
        <taxon>Planctomycetia</taxon>
        <taxon>Pirellulales</taxon>
        <taxon>Pirellulaceae</taxon>
        <taxon>Blastopirellula</taxon>
    </lineage>
</organism>
<dbReference type="Proteomes" id="UP000239388">
    <property type="component" value="Unassembled WGS sequence"/>
</dbReference>
<evidence type="ECO:0000259" key="3">
    <source>
        <dbReference type="Pfam" id="PF23771"/>
    </source>
</evidence>
<evidence type="ECO:0000259" key="2">
    <source>
        <dbReference type="Pfam" id="PF10979"/>
    </source>
</evidence>
<dbReference type="Pfam" id="PF10979">
    <property type="entry name" value="DUF2786"/>
    <property type="match status" value="1"/>
</dbReference>
<dbReference type="RefSeq" id="WP_105358400.1">
    <property type="nucleotide sequence ID" value="NZ_PUIB01000025.1"/>
</dbReference>
<proteinExistence type="predicted"/>
<comment type="caution">
    <text evidence="4">The sequence shown here is derived from an EMBL/GenBank/DDBJ whole genome shotgun (WGS) entry which is preliminary data.</text>
</comment>